<protein>
    <recommendedName>
        <fullName evidence="1">Methyltransferase domain-containing protein</fullName>
    </recommendedName>
</protein>
<dbReference type="Gene3D" id="3.40.50.150">
    <property type="entry name" value="Vaccinia Virus protein VP39"/>
    <property type="match status" value="1"/>
</dbReference>
<feature type="domain" description="Methyltransferase" evidence="1">
    <location>
        <begin position="24"/>
        <end position="136"/>
    </location>
</feature>
<dbReference type="CDD" id="cd02440">
    <property type="entry name" value="AdoMet_MTases"/>
    <property type="match status" value="1"/>
</dbReference>
<comment type="caution">
    <text evidence="2">The sequence shown here is derived from an EMBL/GenBank/DDBJ whole genome shotgun (WGS) entry which is preliminary data.</text>
</comment>
<gene>
    <name evidence="2" type="ORF">A2951_00335</name>
</gene>
<dbReference type="InterPro" id="IPR025714">
    <property type="entry name" value="Methyltranfer_dom"/>
</dbReference>
<sequence length="183" mass="19404">MAYISGGNELLDAEKNLKRLGVKTGMYVADLGCGGAGHFIIPAAKLVGGDGLAYAVDILKSVLQSVVSRARLGGISNIKAVWSNLETPGATNIPAGSLDAALVINILFQSKQHDNILKEAVRLLKPGGKLLVIDWEKNNSSFGPPQLDRVTPQAVQSITGKLGLRLLEEFEAGPSHYGLTFQK</sequence>
<dbReference type="EMBL" id="MHIQ01000024">
    <property type="protein sequence ID" value="OGY54684.1"/>
    <property type="molecule type" value="Genomic_DNA"/>
</dbReference>
<accession>A0A1G1YQW2</accession>
<proteinExistence type="predicted"/>
<reference evidence="2 3" key="1">
    <citation type="journal article" date="2016" name="Nat. Commun.">
        <title>Thousands of microbial genomes shed light on interconnected biogeochemical processes in an aquifer system.</title>
        <authorList>
            <person name="Anantharaman K."/>
            <person name="Brown C.T."/>
            <person name="Hug L.A."/>
            <person name="Sharon I."/>
            <person name="Castelle C.J."/>
            <person name="Probst A.J."/>
            <person name="Thomas B.C."/>
            <person name="Singh A."/>
            <person name="Wilkins M.J."/>
            <person name="Karaoz U."/>
            <person name="Brodie E.L."/>
            <person name="Williams K.H."/>
            <person name="Hubbard S.S."/>
            <person name="Banfield J.F."/>
        </authorList>
    </citation>
    <scope>NUCLEOTIDE SEQUENCE [LARGE SCALE GENOMIC DNA]</scope>
</reference>
<dbReference type="AlphaFoldDB" id="A0A1G1YQW2"/>
<dbReference type="Pfam" id="PF13847">
    <property type="entry name" value="Methyltransf_31"/>
    <property type="match status" value="1"/>
</dbReference>
<evidence type="ECO:0000313" key="3">
    <source>
        <dbReference type="Proteomes" id="UP000178944"/>
    </source>
</evidence>
<dbReference type="Proteomes" id="UP000178944">
    <property type="component" value="Unassembled WGS sequence"/>
</dbReference>
<dbReference type="SUPFAM" id="SSF53335">
    <property type="entry name" value="S-adenosyl-L-methionine-dependent methyltransferases"/>
    <property type="match status" value="1"/>
</dbReference>
<dbReference type="InterPro" id="IPR029063">
    <property type="entry name" value="SAM-dependent_MTases_sf"/>
</dbReference>
<organism evidence="2 3">
    <name type="scientific">Candidatus Buchananbacteria bacterium RIFCSPLOWO2_01_FULL_56_15</name>
    <dbReference type="NCBI Taxonomy" id="1797547"/>
    <lineage>
        <taxon>Bacteria</taxon>
        <taxon>Candidatus Buchananiibacteriota</taxon>
    </lineage>
</organism>
<evidence type="ECO:0000259" key="1">
    <source>
        <dbReference type="Pfam" id="PF13847"/>
    </source>
</evidence>
<evidence type="ECO:0000313" key="2">
    <source>
        <dbReference type="EMBL" id="OGY54684.1"/>
    </source>
</evidence>
<name>A0A1G1YQW2_9BACT</name>